<accession>A0A8H5KDP3</accession>
<comment type="caution">
    <text evidence="1">The sequence shown here is derived from an EMBL/GenBank/DDBJ whole genome shotgun (WGS) entry which is preliminary data.</text>
</comment>
<sequence length="209" mass="24603">MTKVTYTKMVVVFKQKVDSEFWTNPTPEALIKECIDPYMRPCTDHATKTIRFTYEKENDSALMMKTDMWPTFGWQNRDPQRLRCYTISFAKRVYNLLPRRLTITDSLHFKVLFKMSEMILQATFAQKPRRQPDLLGDADRLQSACGKECQVDIIANNLQVTVSTDCKDKDVVMTGLTIKMQQENLFKDWELVPGWTWKREKKEHCCNIL</sequence>
<dbReference type="Proteomes" id="UP000544095">
    <property type="component" value="Unassembled WGS sequence"/>
</dbReference>
<organism evidence="1 2">
    <name type="scientific">Fusarium pseudoanthophilum</name>
    <dbReference type="NCBI Taxonomy" id="48495"/>
    <lineage>
        <taxon>Eukaryota</taxon>
        <taxon>Fungi</taxon>
        <taxon>Dikarya</taxon>
        <taxon>Ascomycota</taxon>
        <taxon>Pezizomycotina</taxon>
        <taxon>Sordariomycetes</taxon>
        <taxon>Hypocreomycetidae</taxon>
        <taxon>Hypocreales</taxon>
        <taxon>Nectriaceae</taxon>
        <taxon>Fusarium</taxon>
        <taxon>Fusarium fujikuroi species complex</taxon>
    </lineage>
</organism>
<gene>
    <name evidence="1" type="ORF">FPANT_13138</name>
</gene>
<reference evidence="1 2" key="1">
    <citation type="submission" date="2020-05" db="EMBL/GenBank/DDBJ databases">
        <title>Identification and distribution of gene clusters putatively required for synthesis of sphingolipid metabolism inhibitors in phylogenetically diverse species of the filamentous fungus Fusarium.</title>
        <authorList>
            <person name="Kim H.-S."/>
            <person name="Busman M."/>
            <person name="Brown D.W."/>
            <person name="Divon H."/>
            <person name="Uhlig S."/>
            <person name="Proctor R.H."/>
        </authorList>
    </citation>
    <scope>NUCLEOTIDE SEQUENCE [LARGE SCALE GENOMIC DNA]</scope>
    <source>
        <strain evidence="1 2">NRRL 25211</strain>
    </source>
</reference>
<keyword evidence="2" id="KW-1185">Reference proteome</keyword>
<dbReference type="EMBL" id="JAAOAR010000944">
    <property type="protein sequence ID" value="KAF5572369.1"/>
    <property type="molecule type" value="Genomic_DNA"/>
</dbReference>
<dbReference type="AlphaFoldDB" id="A0A8H5KDP3"/>
<proteinExistence type="predicted"/>
<protein>
    <submittedName>
        <fullName evidence="1">Uncharacterized protein</fullName>
    </submittedName>
</protein>
<name>A0A8H5KDP3_9HYPO</name>
<evidence type="ECO:0000313" key="1">
    <source>
        <dbReference type="EMBL" id="KAF5572369.1"/>
    </source>
</evidence>
<evidence type="ECO:0000313" key="2">
    <source>
        <dbReference type="Proteomes" id="UP000544095"/>
    </source>
</evidence>